<dbReference type="GO" id="GO:0016301">
    <property type="term" value="F:kinase activity"/>
    <property type="evidence" value="ECO:0007669"/>
    <property type="project" value="UniProtKB-KW"/>
</dbReference>
<dbReference type="PANTHER" id="PTHR21299:SF2">
    <property type="entry name" value="CYTIDYLATE KINASE"/>
    <property type="match status" value="1"/>
</dbReference>
<evidence type="ECO:0000256" key="4">
    <source>
        <dbReference type="ARBA" id="ARBA00022777"/>
    </source>
</evidence>
<keyword evidence="3 8" id="KW-0547">Nucleotide-binding</keyword>
<evidence type="ECO:0000256" key="6">
    <source>
        <dbReference type="ARBA" id="ARBA00047615"/>
    </source>
</evidence>
<evidence type="ECO:0000256" key="7">
    <source>
        <dbReference type="ARBA" id="ARBA00048478"/>
    </source>
</evidence>
<comment type="subcellular location">
    <subcellularLocation>
        <location evidence="8">Cytoplasm</location>
    </subcellularLocation>
</comment>
<proteinExistence type="inferred from homology"/>
<dbReference type="InterPro" id="IPR011994">
    <property type="entry name" value="Cytidylate_kinase_dom"/>
</dbReference>
<evidence type="ECO:0000259" key="9">
    <source>
        <dbReference type="Pfam" id="PF02224"/>
    </source>
</evidence>
<organism evidence="10 11">
    <name type="scientific">Tenacibaculum polynesiense</name>
    <dbReference type="NCBI Taxonomy" id="3137857"/>
    <lineage>
        <taxon>Bacteria</taxon>
        <taxon>Pseudomonadati</taxon>
        <taxon>Bacteroidota</taxon>
        <taxon>Flavobacteriia</taxon>
        <taxon>Flavobacteriales</taxon>
        <taxon>Flavobacteriaceae</taxon>
        <taxon>Tenacibaculum</taxon>
    </lineage>
</organism>
<sequence length="235" mass="26636">MLPILPYMTSKITIAIDGFSSTGKSTIAKQLAKQLGYIYVDTGAMYRAVTLYAMQQNYVSDNHFDEHKLIGDLPKISLSFSFNDSLGFAEMFLNGHNVEQPIRTIEVSRLVSKVAAVSEVRKKLVSEQQEMGKNKGIVMDGRDIGTVVFPDAELKLFMTASADKRAKRRYKELLDRGDNVNYEEILHNVQERDRIDSTREDSPLVKAADAIEFDNSDMGLEEQFERIMRLVNDKI</sequence>
<evidence type="ECO:0000256" key="8">
    <source>
        <dbReference type="HAMAP-Rule" id="MF_00238"/>
    </source>
</evidence>
<comment type="catalytic activity">
    <reaction evidence="6 8">
        <text>dCMP + ATP = dCDP + ADP</text>
        <dbReference type="Rhea" id="RHEA:25094"/>
        <dbReference type="ChEBI" id="CHEBI:30616"/>
        <dbReference type="ChEBI" id="CHEBI:57566"/>
        <dbReference type="ChEBI" id="CHEBI:58593"/>
        <dbReference type="ChEBI" id="CHEBI:456216"/>
        <dbReference type="EC" id="2.7.4.25"/>
    </reaction>
</comment>
<dbReference type="InterPro" id="IPR003136">
    <property type="entry name" value="Cytidylate_kin"/>
</dbReference>
<comment type="similarity">
    <text evidence="1 8">Belongs to the cytidylate kinase family. Type 1 subfamily.</text>
</comment>
<comment type="catalytic activity">
    <reaction evidence="7 8">
        <text>CMP + ATP = CDP + ADP</text>
        <dbReference type="Rhea" id="RHEA:11600"/>
        <dbReference type="ChEBI" id="CHEBI:30616"/>
        <dbReference type="ChEBI" id="CHEBI:58069"/>
        <dbReference type="ChEBI" id="CHEBI:60377"/>
        <dbReference type="ChEBI" id="CHEBI:456216"/>
        <dbReference type="EC" id="2.7.4.25"/>
    </reaction>
</comment>
<evidence type="ECO:0000313" key="11">
    <source>
        <dbReference type="Proteomes" id="UP001497527"/>
    </source>
</evidence>
<keyword evidence="11" id="KW-1185">Reference proteome</keyword>
<feature type="domain" description="Cytidylate kinase" evidence="9">
    <location>
        <begin position="14"/>
        <end position="232"/>
    </location>
</feature>
<keyword evidence="2 8" id="KW-0808">Transferase</keyword>
<evidence type="ECO:0000256" key="5">
    <source>
        <dbReference type="ARBA" id="ARBA00022840"/>
    </source>
</evidence>
<feature type="binding site" evidence="8">
    <location>
        <begin position="18"/>
        <end position="26"/>
    </location>
    <ligand>
        <name>ATP</name>
        <dbReference type="ChEBI" id="CHEBI:30616"/>
    </ligand>
</feature>
<gene>
    <name evidence="8 10" type="primary">cmk</name>
    <name evidence="10" type="ORF">T190423A01A_110098</name>
</gene>
<evidence type="ECO:0000256" key="3">
    <source>
        <dbReference type="ARBA" id="ARBA00022741"/>
    </source>
</evidence>
<dbReference type="EMBL" id="CAXJIO010000002">
    <property type="protein sequence ID" value="CAL2101208.1"/>
    <property type="molecule type" value="Genomic_DNA"/>
</dbReference>
<dbReference type="SUPFAM" id="SSF52540">
    <property type="entry name" value="P-loop containing nucleoside triphosphate hydrolases"/>
    <property type="match status" value="1"/>
</dbReference>
<evidence type="ECO:0000313" key="10">
    <source>
        <dbReference type="EMBL" id="CAL2101208.1"/>
    </source>
</evidence>
<evidence type="ECO:0000256" key="2">
    <source>
        <dbReference type="ARBA" id="ARBA00022679"/>
    </source>
</evidence>
<comment type="caution">
    <text evidence="10">The sequence shown here is derived from an EMBL/GenBank/DDBJ whole genome shotgun (WGS) entry which is preliminary data.</text>
</comment>
<dbReference type="HAMAP" id="MF_00238">
    <property type="entry name" value="Cytidyl_kinase_type1"/>
    <property type="match status" value="1"/>
</dbReference>
<evidence type="ECO:0000256" key="1">
    <source>
        <dbReference type="ARBA" id="ARBA00009427"/>
    </source>
</evidence>
<dbReference type="InterPro" id="IPR027417">
    <property type="entry name" value="P-loop_NTPase"/>
</dbReference>
<accession>A0ABM9P743</accession>
<protein>
    <recommendedName>
        <fullName evidence="8">Cytidylate kinase</fullName>
        <shortName evidence="8">CK</shortName>
        <ecNumber evidence="8">2.7.4.25</ecNumber>
    </recommendedName>
    <alternativeName>
        <fullName evidence="8">Cytidine monophosphate kinase</fullName>
        <shortName evidence="8">CMP kinase</shortName>
    </alternativeName>
</protein>
<keyword evidence="5 8" id="KW-0067">ATP-binding</keyword>
<dbReference type="Proteomes" id="UP001497527">
    <property type="component" value="Unassembled WGS sequence"/>
</dbReference>
<dbReference type="EC" id="2.7.4.25" evidence="8"/>
<dbReference type="PANTHER" id="PTHR21299">
    <property type="entry name" value="CYTIDYLATE KINASE/PANTOATE-BETA-ALANINE LIGASE"/>
    <property type="match status" value="1"/>
</dbReference>
<dbReference type="Pfam" id="PF02224">
    <property type="entry name" value="Cytidylate_kin"/>
    <property type="match status" value="1"/>
</dbReference>
<keyword evidence="4 8" id="KW-0418">Kinase</keyword>
<dbReference type="NCBIfam" id="TIGR00017">
    <property type="entry name" value="cmk"/>
    <property type="match status" value="1"/>
</dbReference>
<dbReference type="CDD" id="cd02020">
    <property type="entry name" value="CMPK"/>
    <property type="match status" value="1"/>
</dbReference>
<name>A0ABM9P743_9FLAO</name>
<dbReference type="Gene3D" id="3.40.50.300">
    <property type="entry name" value="P-loop containing nucleotide triphosphate hydrolases"/>
    <property type="match status" value="1"/>
</dbReference>
<keyword evidence="8" id="KW-0963">Cytoplasm</keyword>
<reference evidence="10 11" key="1">
    <citation type="submission" date="2024-05" db="EMBL/GenBank/DDBJ databases">
        <authorList>
            <person name="Duchaud E."/>
        </authorList>
    </citation>
    <scope>NUCLEOTIDE SEQUENCE [LARGE SCALE GENOMIC DNA]</scope>
    <source>
        <strain evidence="10">Ena-SAMPLE-TAB-13-05-2024-13:56:06:370-140308</strain>
    </source>
</reference>